<dbReference type="Proteomes" id="UP000186905">
    <property type="component" value="Unassembled WGS sequence"/>
</dbReference>
<dbReference type="InterPro" id="IPR046866">
    <property type="entry name" value="FapA_N"/>
</dbReference>
<dbReference type="Pfam" id="PF20250">
    <property type="entry name" value="FapA_N"/>
    <property type="match status" value="1"/>
</dbReference>
<evidence type="ECO:0000313" key="4">
    <source>
        <dbReference type="Proteomes" id="UP000186905"/>
    </source>
</evidence>
<dbReference type="Pfam" id="PF03961">
    <property type="entry name" value="FapA"/>
    <property type="match status" value="1"/>
</dbReference>
<dbReference type="STRING" id="1903952.BIT28_25625"/>
<evidence type="ECO:0000256" key="1">
    <source>
        <dbReference type="SAM" id="Coils"/>
    </source>
</evidence>
<sequence length="555" mass="59970">MPIQLLQLSQDGQTISLIAKPLGEDAEHAITRSDIATELVDLQAIDFFLFDNAIDSALSVINSKPADSDVEVKLQQFVIAERRDAGLLIKTDPDLMKTSVTVIGAYGGTQISGNMLIDALKENHIVKGIRKAQLQELLMKSKQLAPGEKLTMPVAFGRFPVHGTDTAFEPLVNDASQRILRPQSTDDGKVDMLDLGELITVKAGQPIMKLIPATTGCNGFNVLGKEIAATPGNELAFEAGDGTAICEDDEHVLVATKSGVPLRKPCGMQVDDALTLKGVNVTTGHIDFDGTILITGDVTPGMKVSATGNIVVSGFVELGELRAGGDIAVVKGVIGRQQDGKHLPCYLHADGKVTSKFAQFVEIDAGQDVSFSLHALHCIIRTKGALSVIDQIKRHGTLSGGYIEAGLGVEALNIGALAGVPTEIVAFTQYTSLRDTLNTAYQVIEDEKAKVHKIKEAQHKLLKIPSSKRPPELVEKVKSSIQLHKQRMAELSMSYQNLRQDYDEQLSKATVTAIGRLFSGVMCQIEKEKLNILQEHGPSVVAYRDRTLQRLPYNS</sequence>
<dbReference type="Gene3D" id="2.160.20.70">
    <property type="match status" value="1"/>
</dbReference>
<dbReference type="SUPFAM" id="SSF63848">
    <property type="entry name" value="Cell-division inhibitor MinC, C-terminal domain"/>
    <property type="match status" value="1"/>
</dbReference>
<accession>A0A1Q9GFJ0</accession>
<keyword evidence="1" id="KW-0175">Coiled coil</keyword>
<reference evidence="3 4" key="1">
    <citation type="submission" date="2016-09" db="EMBL/GenBank/DDBJ databases">
        <title>Photobacterium proteolyticum sp. nov. a protease producing bacterium isolated from ocean sediments of Laizhou Bay.</title>
        <authorList>
            <person name="Li Y."/>
        </authorList>
    </citation>
    <scope>NUCLEOTIDE SEQUENCE [LARGE SCALE GENOMIC DNA]</scope>
    <source>
        <strain evidence="3 4">13-12</strain>
    </source>
</reference>
<name>A0A1Q9GFJ0_9GAMM</name>
<keyword evidence="4" id="KW-1185">Reference proteome</keyword>
<organism evidence="3 4">
    <name type="scientific">Photobacterium proteolyticum</name>
    <dbReference type="NCBI Taxonomy" id="1903952"/>
    <lineage>
        <taxon>Bacteria</taxon>
        <taxon>Pseudomonadati</taxon>
        <taxon>Pseudomonadota</taxon>
        <taxon>Gammaproteobacteria</taxon>
        <taxon>Vibrionales</taxon>
        <taxon>Vibrionaceae</taxon>
        <taxon>Photobacterium</taxon>
    </lineage>
</organism>
<dbReference type="PANTHER" id="PTHR38032">
    <property type="entry name" value="POLYMERASE-RELATED"/>
    <property type="match status" value="1"/>
</dbReference>
<feature type="domain" description="Flagellar Assembly Protein A N-terminal region" evidence="2">
    <location>
        <begin position="89"/>
        <end position="263"/>
    </location>
</feature>
<proteinExistence type="predicted"/>
<dbReference type="OrthoDB" id="5807941at2"/>
<dbReference type="GO" id="GO:0000902">
    <property type="term" value="P:cell morphogenesis"/>
    <property type="evidence" value="ECO:0007669"/>
    <property type="project" value="InterPro"/>
</dbReference>
<feature type="coiled-coil region" evidence="1">
    <location>
        <begin position="481"/>
        <end position="508"/>
    </location>
</feature>
<protein>
    <submittedName>
        <fullName evidence="3">Polymerase</fullName>
    </submittedName>
</protein>
<dbReference type="EMBL" id="MJIL01000088">
    <property type="protein sequence ID" value="OLQ73201.1"/>
    <property type="molecule type" value="Genomic_DNA"/>
</dbReference>
<dbReference type="PANTHER" id="PTHR38032:SF1">
    <property type="entry name" value="RNA-BINDING PROTEIN KHPB N-TERMINAL DOMAIN-CONTAINING PROTEIN"/>
    <property type="match status" value="1"/>
</dbReference>
<dbReference type="InterPro" id="IPR046865">
    <property type="entry name" value="FapA_b_solenoid"/>
</dbReference>
<dbReference type="InterPro" id="IPR036145">
    <property type="entry name" value="MinC_C_sf"/>
</dbReference>
<evidence type="ECO:0000313" key="3">
    <source>
        <dbReference type="EMBL" id="OLQ73201.1"/>
    </source>
</evidence>
<evidence type="ECO:0000259" key="2">
    <source>
        <dbReference type="Pfam" id="PF20250"/>
    </source>
</evidence>
<dbReference type="AlphaFoldDB" id="A0A1Q9GFJ0"/>
<gene>
    <name evidence="3" type="ORF">BIT28_25625</name>
</gene>
<comment type="caution">
    <text evidence="3">The sequence shown here is derived from an EMBL/GenBank/DDBJ whole genome shotgun (WGS) entry which is preliminary data.</text>
</comment>
<dbReference type="RefSeq" id="WP_075766669.1">
    <property type="nucleotide sequence ID" value="NZ_MJIL01000088.1"/>
</dbReference>
<dbReference type="InterPro" id="IPR016098">
    <property type="entry name" value="CAP/MinC_C"/>
</dbReference>
<dbReference type="InterPro" id="IPR005646">
    <property type="entry name" value="FapA"/>
</dbReference>